<evidence type="ECO:0000256" key="3">
    <source>
        <dbReference type="ARBA" id="ARBA00022827"/>
    </source>
</evidence>
<comment type="similarity">
    <text evidence="1">Belongs to the FAD-binding monooxygenase family.</text>
</comment>
<comment type="caution">
    <text evidence="6">The sequence shown here is derived from an EMBL/GenBank/DDBJ whole genome shotgun (WGS) entry which is preliminary data.</text>
</comment>
<gene>
    <name evidence="6" type="ORF">M3A82_009120</name>
</gene>
<evidence type="ECO:0000256" key="5">
    <source>
        <dbReference type="SAM" id="MobiDB-lite"/>
    </source>
</evidence>
<dbReference type="AlphaFoldDB" id="A0AAP3AI31"/>
<dbReference type="InterPro" id="IPR036188">
    <property type="entry name" value="FAD/NAD-bd_sf"/>
</dbReference>
<dbReference type="GO" id="GO:0050661">
    <property type="term" value="F:NADP binding"/>
    <property type="evidence" value="ECO:0007669"/>
    <property type="project" value="InterPro"/>
</dbReference>
<name>A0AAP3AI31_MICLU</name>
<keyword evidence="2" id="KW-0285">Flavoprotein</keyword>
<keyword evidence="4" id="KW-0560">Oxidoreductase</keyword>
<evidence type="ECO:0000313" key="6">
    <source>
        <dbReference type="EMBL" id="MCV7629491.1"/>
    </source>
</evidence>
<sequence length="522" mass="57784">MTTTTTTTTTDVRPAPRDESAEILIIGSGFAGLGMGAQLRRHGREDFLILDRAQQVGGTWRDNTYPGAACDVPSHLYSFSFAPNPQWSGFYTPGPEIQDYLVRFSEDEGLTPHLRLGADMLEAHWDPETERWMVRTPRGTYTGRWLIMGTGHLADPRLPDVPGLDAFEGEVIHSARWDHTVDLKGKRVAVVGTGASAIQVIPELATTAAELVVFQRTPAWVTPRVVKPYSAAVRRMFERAPHTMQRERDDIFWFAESSYAQRRGVPAALDQVRAQALGHLAAAVSDPELRERLTPRYLPGCKRVLVSNDYYPAMARDNVTLEDSALDRVEGSRLFGVSGHGYEVDVVVLCTGFEAAQPPFADRVHDGEGRSLADHWSSGMAAFDSTAVAGFPNLFAINGPNTSLGHNSIVYIIESQIAYILEALDRAEHEGIRTMVPETLAQEEYVDRLQERAATSVWLVDGGCHSWYVDPRSGKLTLIWPDYAYDFRARNGHFTGEGFLSSASGEPEPMPVREPERSVALI</sequence>
<dbReference type="GO" id="GO:0004499">
    <property type="term" value="F:N,N-dimethylaniline monooxygenase activity"/>
    <property type="evidence" value="ECO:0007669"/>
    <property type="project" value="InterPro"/>
</dbReference>
<evidence type="ECO:0000256" key="2">
    <source>
        <dbReference type="ARBA" id="ARBA00022630"/>
    </source>
</evidence>
<dbReference type="Proteomes" id="UP001205867">
    <property type="component" value="Unassembled WGS sequence"/>
</dbReference>
<dbReference type="Pfam" id="PF00743">
    <property type="entry name" value="FMO-like"/>
    <property type="match status" value="1"/>
</dbReference>
<organism evidence="6 7">
    <name type="scientific">Micrococcus luteus</name>
    <name type="common">Micrococcus lysodeikticus</name>
    <dbReference type="NCBI Taxonomy" id="1270"/>
    <lineage>
        <taxon>Bacteria</taxon>
        <taxon>Bacillati</taxon>
        <taxon>Actinomycetota</taxon>
        <taxon>Actinomycetes</taxon>
        <taxon>Micrococcales</taxon>
        <taxon>Micrococcaceae</taxon>
        <taxon>Micrococcus</taxon>
    </lineage>
</organism>
<feature type="region of interest" description="Disordered" evidence="5">
    <location>
        <begin position="499"/>
        <end position="522"/>
    </location>
</feature>
<evidence type="ECO:0000256" key="1">
    <source>
        <dbReference type="ARBA" id="ARBA00010139"/>
    </source>
</evidence>
<reference evidence="6" key="1">
    <citation type="submission" date="2023-06" db="EMBL/GenBank/DDBJ databases">
        <title>lsaBGC provides a comprehensive framework for evolutionary analysis of biosynthetic gene clusters within focal taxa.</title>
        <authorList>
            <person name="Salamzade R."/>
            <person name="Sandstrom S."/>
            <person name="Kalan L.R."/>
        </authorList>
    </citation>
    <scope>NUCLEOTIDE SEQUENCE</scope>
    <source>
        <strain evidence="6">P3-SID899</strain>
    </source>
</reference>
<accession>A0AAP3AI31</accession>
<dbReference type="EMBL" id="JALXKZ020000023">
    <property type="protein sequence ID" value="MCV7629491.1"/>
    <property type="molecule type" value="Genomic_DNA"/>
</dbReference>
<dbReference type="PANTHER" id="PTHR42877:SF4">
    <property type="entry name" value="FAD_NAD(P)-BINDING DOMAIN-CONTAINING PROTEIN-RELATED"/>
    <property type="match status" value="1"/>
</dbReference>
<evidence type="ECO:0000313" key="7">
    <source>
        <dbReference type="Proteomes" id="UP001205867"/>
    </source>
</evidence>
<proteinExistence type="inferred from homology"/>
<dbReference type="Gene3D" id="3.50.50.60">
    <property type="entry name" value="FAD/NAD(P)-binding domain"/>
    <property type="match status" value="2"/>
</dbReference>
<dbReference type="PRINTS" id="PR00469">
    <property type="entry name" value="PNDRDTASEII"/>
</dbReference>
<dbReference type="InterPro" id="IPR020946">
    <property type="entry name" value="Flavin_mOase-like"/>
</dbReference>
<dbReference type="SUPFAM" id="SSF51905">
    <property type="entry name" value="FAD/NAD(P)-binding domain"/>
    <property type="match status" value="2"/>
</dbReference>
<evidence type="ECO:0000256" key="4">
    <source>
        <dbReference type="ARBA" id="ARBA00023002"/>
    </source>
</evidence>
<dbReference type="RefSeq" id="WP_002856000.1">
    <property type="nucleotide sequence ID" value="NZ_CP082331.1"/>
</dbReference>
<feature type="compositionally biased region" description="Basic and acidic residues" evidence="5">
    <location>
        <begin position="511"/>
        <end position="522"/>
    </location>
</feature>
<dbReference type="PANTHER" id="PTHR42877">
    <property type="entry name" value="L-ORNITHINE N(5)-MONOOXYGENASE-RELATED"/>
    <property type="match status" value="1"/>
</dbReference>
<keyword evidence="3" id="KW-0274">FAD</keyword>
<protein>
    <submittedName>
        <fullName evidence="6">NAD(P)/FAD-dependent oxidoreductase</fullName>
    </submittedName>
</protein>
<dbReference type="InterPro" id="IPR051209">
    <property type="entry name" value="FAD-bind_Monooxygenase_sf"/>
</dbReference>
<dbReference type="GO" id="GO:0050660">
    <property type="term" value="F:flavin adenine dinucleotide binding"/>
    <property type="evidence" value="ECO:0007669"/>
    <property type="project" value="InterPro"/>
</dbReference>